<keyword evidence="3" id="KW-1185">Reference proteome</keyword>
<reference evidence="2 3" key="1">
    <citation type="journal article" date="2023" name="Nucleic Acids Res.">
        <title>The hologenome of Daphnia magna reveals possible DNA methylation and microbiome-mediated evolution of the host genome.</title>
        <authorList>
            <person name="Chaturvedi A."/>
            <person name="Li X."/>
            <person name="Dhandapani V."/>
            <person name="Marshall H."/>
            <person name="Kissane S."/>
            <person name="Cuenca-Cambronero M."/>
            <person name="Asole G."/>
            <person name="Calvet F."/>
            <person name="Ruiz-Romero M."/>
            <person name="Marangio P."/>
            <person name="Guigo R."/>
            <person name="Rago D."/>
            <person name="Mirbahai L."/>
            <person name="Eastwood N."/>
            <person name="Colbourne J.K."/>
            <person name="Zhou J."/>
            <person name="Mallon E."/>
            <person name="Orsini L."/>
        </authorList>
    </citation>
    <scope>NUCLEOTIDE SEQUENCE [LARGE SCALE GENOMIC DNA]</scope>
    <source>
        <strain evidence="2">LRV0_1</strain>
    </source>
</reference>
<feature type="region of interest" description="Disordered" evidence="1">
    <location>
        <begin position="121"/>
        <end position="142"/>
    </location>
</feature>
<dbReference type="Proteomes" id="UP001234178">
    <property type="component" value="Unassembled WGS sequence"/>
</dbReference>
<comment type="caution">
    <text evidence="2">The sequence shown here is derived from an EMBL/GenBank/DDBJ whole genome shotgun (WGS) entry which is preliminary data.</text>
</comment>
<name>A0ABR0BB64_9CRUS</name>
<evidence type="ECO:0000313" key="2">
    <source>
        <dbReference type="EMBL" id="KAK4045813.1"/>
    </source>
</evidence>
<protein>
    <submittedName>
        <fullName evidence="2">Uncharacterized protein</fullName>
    </submittedName>
</protein>
<dbReference type="EMBL" id="JAOYFB010000065">
    <property type="protein sequence ID" value="KAK4045813.1"/>
    <property type="molecule type" value="Genomic_DNA"/>
</dbReference>
<accession>A0ABR0BB64</accession>
<sequence>MTNSDRGNPKVLSNKTNWVVSPDVFEHQVESLNDVHGKHDPLGVQEDEFLRKAVERVQLYPSRINPSFPNIGDNVNRLETTKLCRIYLLLTPSYKFEEGVLQLHQRWDLLNCNLHLPSPMPTNHTGPRLHEPAGSLQPPPSRADQLANDLRNGVEILHQTTSKTENLFSDRGTGRNVCRIHPTWQKPPLLWPSTFESRLYGD</sequence>
<evidence type="ECO:0000313" key="3">
    <source>
        <dbReference type="Proteomes" id="UP001234178"/>
    </source>
</evidence>
<gene>
    <name evidence="2" type="ORF">OUZ56_033815</name>
</gene>
<evidence type="ECO:0000256" key="1">
    <source>
        <dbReference type="SAM" id="MobiDB-lite"/>
    </source>
</evidence>
<proteinExistence type="predicted"/>
<organism evidence="2 3">
    <name type="scientific">Daphnia magna</name>
    <dbReference type="NCBI Taxonomy" id="35525"/>
    <lineage>
        <taxon>Eukaryota</taxon>
        <taxon>Metazoa</taxon>
        <taxon>Ecdysozoa</taxon>
        <taxon>Arthropoda</taxon>
        <taxon>Crustacea</taxon>
        <taxon>Branchiopoda</taxon>
        <taxon>Diplostraca</taxon>
        <taxon>Cladocera</taxon>
        <taxon>Anomopoda</taxon>
        <taxon>Daphniidae</taxon>
        <taxon>Daphnia</taxon>
    </lineage>
</organism>